<reference evidence="2 3" key="1">
    <citation type="submission" date="2015-07" db="EMBL/GenBank/DDBJ databases">
        <title>Whole genome sequence of Herpetosiphon geysericola DSM 7119.</title>
        <authorList>
            <person name="Hemp J."/>
            <person name="Ward L.M."/>
            <person name="Pace L.A."/>
            <person name="Fischer W.W."/>
        </authorList>
    </citation>
    <scope>NUCLEOTIDE SEQUENCE [LARGE SCALE GENOMIC DNA]</scope>
    <source>
        <strain evidence="2 3">DSM 7119</strain>
    </source>
</reference>
<dbReference type="EMBL" id="LGKP01000031">
    <property type="protein sequence ID" value="KPL82261.1"/>
    <property type="molecule type" value="Genomic_DNA"/>
</dbReference>
<feature type="transmembrane region" description="Helical" evidence="1">
    <location>
        <begin position="53"/>
        <end position="78"/>
    </location>
</feature>
<proteinExistence type="predicted"/>
<dbReference type="RefSeq" id="WP_054536188.1">
    <property type="nucleotide sequence ID" value="NZ_LGKP01000031.1"/>
</dbReference>
<feature type="transmembrane region" description="Helical" evidence="1">
    <location>
        <begin position="227"/>
        <end position="251"/>
    </location>
</feature>
<dbReference type="STRING" id="70996.SE18_19755"/>
<evidence type="ECO:0000313" key="3">
    <source>
        <dbReference type="Proteomes" id="UP000050277"/>
    </source>
</evidence>
<comment type="caution">
    <text evidence="2">The sequence shown here is derived from an EMBL/GenBank/DDBJ whole genome shotgun (WGS) entry which is preliminary data.</text>
</comment>
<protein>
    <submittedName>
        <fullName evidence="2">Uncharacterized protein</fullName>
    </submittedName>
</protein>
<keyword evidence="1" id="KW-0472">Membrane</keyword>
<sequence>MLIFKLTITPLLIGLISLADKRWGATVGGWLIGLPLTSAPITAFVAFEVGPAFAAHMALGILMGLLSQALFCITYAWLASRLNWLGCWLIGWAVFGLSTLILNQLTVPIMLVFLILSMVLGLILAYWPSISSQSGSMAPPAWALWGRMGAATSMVVILTSSARLLGPQLSGLLAPLPIFATVFTIFAHSLQGVRPARQILHGVIVSSFACAMFFIVIGSGIEHWGVGLTFGIATCAALLTQAVMLVLVRYLRKKAS</sequence>
<dbReference type="OrthoDB" id="161727at2"/>
<dbReference type="Proteomes" id="UP000050277">
    <property type="component" value="Unassembled WGS sequence"/>
</dbReference>
<feature type="transmembrane region" description="Helical" evidence="1">
    <location>
        <begin position="85"/>
        <end position="103"/>
    </location>
</feature>
<feature type="transmembrane region" description="Helical" evidence="1">
    <location>
        <begin position="199"/>
        <end position="221"/>
    </location>
</feature>
<name>A0A0P6YIS2_9CHLR</name>
<keyword evidence="1" id="KW-0812">Transmembrane</keyword>
<dbReference type="AlphaFoldDB" id="A0A0P6YIS2"/>
<feature type="transmembrane region" description="Helical" evidence="1">
    <location>
        <begin position="109"/>
        <end position="130"/>
    </location>
</feature>
<evidence type="ECO:0000256" key="1">
    <source>
        <dbReference type="SAM" id="Phobius"/>
    </source>
</evidence>
<feature type="transmembrane region" description="Helical" evidence="1">
    <location>
        <begin position="168"/>
        <end position="187"/>
    </location>
</feature>
<keyword evidence="3" id="KW-1185">Reference proteome</keyword>
<organism evidence="2 3">
    <name type="scientific">Herpetosiphon geysericola</name>
    <dbReference type="NCBI Taxonomy" id="70996"/>
    <lineage>
        <taxon>Bacteria</taxon>
        <taxon>Bacillati</taxon>
        <taxon>Chloroflexota</taxon>
        <taxon>Chloroflexia</taxon>
        <taxon>Herpetosiphonales</taxon>
        <taxon>Herpetosiphonaceae</taxon>
        <taxon>Herpetosiphon</taxon>
    </lineage>
</organism>
<evidence type="ECO:0000313" key="2">
    <source>
        <dbReference type="EMBL" id="KPL82261.1"/>
    </source>
</evidence>
<feature type="transmembrane region" description="Helical" evidence="1">
    <location>
        <begin position="27"/>
        <end position="47"/>
    </location>
</feature>
<gene>
    <name evidence="2" type="ORF">SE18_19755</name>
</gene>
<keyword evidence="1" id="KW-1133">Transmembrane helix</keyword>
<feature type="transmembrane region" description="Helical" evidence="1">
    <location>
        <begin position="142"/>
        <end position="162"/>
    </location>
</feature>
<accession>A0A0P6YIS2</accession>